<proteinExistence type="predicted"/>
<sequence length="683" mass="75747">MSRHWCPSLEQFTPASLHFGSPGGLKMEKNDGEEEEEEERSPIYSLSKSSMDIVMATKRPHLRDPAWAKLDLRRSANQNTQSFPNSNALQLRPLQQYRQHHTPQTQPNASRHIHQHEKPLRSECVERWSVCSVCSCGSTPETVIWKGGASRPCSMTEETLRVPFNACRFESQSSVQIPVTPSPFTSPLNTSSNSPVIHTCHPLHEFRPSPLTTNTHCQSHQSAVLNVRPICQPSPNTNTQPLGVGLGSPIQMQEAELDSPVFLPTSYPPAHMDMPWVPRHTCQAGRAQGLGGLVFSFSDSQLYDYAQCCCNSTHSGVMNMMTLIPQGSRFREEGTMTSQRQLVDVGVQTRSPLGSLQSTLQNPGSDNNLSHLSPHRLCHIYTDSNSDLSSQSILGSPPGSRLNLKSALGSHSNLVSPSSSMFTPDSPRDELEAAWEKTGDIPHGETGRRKSCLKVEVGEDSGSGGHSKRRNSMKQVQWDKDGQTWDVYGASLEPEELSSAIQKHLQLKTSTDNLTTEACEKTKVKSRVRIMSRSKFKTKTHLMQTATTSTNQTGTTSTDKKTNTEIAYLPRAAVNTAAAVATENEVYVTKDRQQGDRGGEKEGYDYERGKRKMAKAEIKGERNEEVNGQEREEGGQRGDEDEEDGTMMPSNELSSRESERSRKKSGRVMRSLRRCIHSSNPTD</sequence>
<organism evidence="1 2">
    <name type="scientific">Dallia pectoralis</name>
    <name type="common">Alaska blackfish</name>
    <dbReference type="NCBI Taxonomy" id="75939"/>
    <lineage>
        <taxon>Eukaryota</taxon>
        <taxon>Metazoa</taxon>
        <taxon>Chordata</taxon>
        <taxon>Craniata</taxon>
        <taxon>Vertebrata</taxon>
        <taxon>Euteleostomi</taxon>
        <taxon>Actinopterygii</taxon>
        <taxon>Neopterygii</taxon>
        <taxon>Teleostei</taxon>
        <taxon>Protacanthopterygii</taxon>
        <taxon>Esociformes</taxon>
        <taxon>Umbridae</taxon>
        <taxon>Dallia</taxon>
    </lineage>
</organism>
<dbReference type="Proteomes" id="UP001157502">
    <property type="component" value="Chromosome 32"/>
</dbReference>
<reference evidence="1" key="1">
    <citation type="submission" date="2021-05" db="EMBL/GenBank/DDBJ databases">
        <authorList>
            <person name="Pan Q."/>
            <person name="Jouanno E."/>
            <person name="Zahm M."/>
            <person name="Klopp C."/>
            <person name="Cabau C."/>
            <person name="Louis A."/>
            <person name="Berthelot C."/>
            <person name="Parey E."/>
            <person name="Roest Crollius H."/>
            <person name="Montfort J."/>
            <person name="Robinson-Rechavi M."/>
            <person name="Bouchez O."/>
            <person name="Lampietro C."/>
            <person name="Lopez Roques C."/>
            <person name="Donnadieu C."/>
            <person name="Postlethwait J."/>
            <person name="Bobe J."/>
            <person name="Dillon D."/>
            <person name="Chandos A."/>
            <person name="von Hippel F."/>
            <person name="Guiguen Y."/>
        </authorList>
    </citation>
    <scope>NUCLEOTIDE SEQUENCE</scope>
    <source>
        <strain evidence="1">YG-Jan2019</strain>
    </source>
</reference>
<comment type="caution">
    <text evidence="1">The sequence shown here is derived from an EMBL/GenBank/DDBJ whole genome shotgun (WGS) entry which is preliminary data.</text>
</comment>
<protein>
    <submittedName>
        <fullName evidence="1">Uncharacterized protein</fullName>
    </submittedName>
</protein>
<keyword evidence="2" id="KW-1185">Reference proteome</keyword>
<accession>A0ACC2F919</accession>
<dbReference type="EMBL" id="CM055759">
    <property type="protein sequence ID" value="KAJ7987799.1"/>
    <property type="molecule type" value="Genomic_DNA"/>
</dbReference>
<evidence type="ECO:0000313" key="1">
    <source>
        <dbReference type="EMBL" id="KAJ7987799.1"/>
    </source>
</evidence>
<evidence type="ECO:0000313" key="2">
    <source>
        <dbReference type="Proteomes" id="UP001157502"/>
    </source>
</evidence>
<gene>
    <name evidence="1" type="ORF">DPEC_G00330260</name>
</gene>
<name>A0ACC2F919_DALPE</name>